<gene>
    <name evidence="1" type="ORF">EPUS_00520</name>
</gene>
<evidence type="ECO:0000313" key="1">
    <source>
        <dbReference type="EMBL" id="ERF71531.1"/>
    </source>
</evidence>
<dbReference type="GeneID" id="19235581"/>
<dbReference type="AlphaFoldDB" id="U1GI97"/>
<sequence length="141" mass="16167">MADYAQFPPHSEDVRDNFAKLGVNDKREKDVNFRTLQSRRKVSPAHTRATPMRYKYYVFTRTENWKVADKVEIIAPQEELERKVAKGKKSHSVLEAMKNMSPDRRAQIHRLLTEKNLANEHGDAVSGNAFLSTLPTQGTGR</sequence>
<accession>U1GI97</accession>
<keyword evidence="2" id="KW-1185">Reference proteome</keyword>
<dbReference type="HOGENOM" id="CLU_1825265_0_0_1"/>
<proteinExistence type="predicted"/>
<reference evidence="2" key="1">
    <citation type="journal article" date="2014" name="BMC Genomics">
        <title>Genome characteristics reveal the impact of lichenization on lichen-forming fungus Endocarpon pusillum Hedwig (Verrucariales, Ascomycota).</title>
        <authorList>
            <person name="Wang Y.-Y."/>
            <person name="Liu B."/>
            <person name="Zhang X.-Y."/>
            <person name="Zhou Q.-M."/>
            <person name="Zhang T."/>
            <person name="Li H."/>
            <person name="Yu Y.-F."/>
            <person name="Zhang X.-L."/>
            <person name="Hao X.-Y."/>
            <person name="Wang M."/>
            <person name="Wang L."/>
            <person name="Wei J.-C."/>
        </authorList>
    </citation>
    <scope>NUCLEOTIDE SEQUENCE [LARGE SCALE GENOMIC DNA]</scope>
    <source>
        <strain evidence="2">Z07020 / HMAS-L-300199</strain>
    </source>
</reference>
<organism evidence="1 2">
    <name type="scientific">Endocarpon pusillum (strain Z07020 / HMAS-L-300199)</name>
    <name type="common">Lichen-forming fungus</name>
    <dbReference type="NCBI Taxonomy" id="1263415"/>
    <lineage>
        <taxon>Eukaryota</taxon>
        <taxon>Fungi</taxon>
        <taxon>Dikarya</taxon>
        <taxon>Ascomycota</taxon>
        <taxon>Pezizomycotina</taxon>
        <taxon>Eurotiomycetes</taxon>
        <taxon>Chaetothyriomycetidae</taxon>
        <taxon>Verrucariales</taxon>
        <taxon>Verrucariaceae</taxon>
        <taxon>Endocarpon</taxon>
    </lineage>
</organism>
<dbReference type="Proteomes" id="UP000019373">
    <property type="component" value="Unassembled WGS sequence"/>
</dbReference>
<dbReference type="RefSeq" id="XP_007802740.1">
    <property type="nucleotide sequence ID" value="XM_007804549.1"/>
</dbReference>
<name>U1GI97_ENDPU</name>
<evidence type="ECO:0000313" key="2">
    <source>
        <dbReference type="Proteomes" id="UP000019373"/>
    </source>
</evidence>
<dbReference type="OrthoDB" id="4159529at2759"/>
<dbReference type="EMBL" id="KE721204">
    <property type="protein sequence ID" value="ERF71531.1"/>
    <property type="molecule type" value="Genomic_DNA"/>
</dbReference>
<protein>
    <submittedName>
        <fullName evidence="1">Uncharacterized protein</fullName>
    </submittedName>
</protein>